<protein>
    <submittedName>
        <fullName evidence="4">Unannotated protein</fullName>
    </submittedName>
</protein>
<proteinExistence type="predicted"/>
<dbReference type="Gene3D" id="3.30.1360.120">
    <property type="entry name" value="Probable tRNA modification gtpase trme, domain 1"/>
    <property type="match status" value="1"/>
</dbReference>
<dbReference type="InterPro" id="IPR027266">
    <property type="entry name" value="TrmE/GcvT-like"/>
</dbReference>
<evidence type="ECO:0000313" key="6">
    <source>
        <dbReference type="EMBL" id="CAB4889422.1"/>
    </source>
</evidence>
<organism evidence="4">
    <name type="scientific">freshwater metagenome</name>
    <dbReference type="NCBI Taxonomy" id="449393"/>
    <lineage>
        <taxon>unclassified sequences</taxon>
        <taxon>metagenomes</taxon>
        <taxon>ecological metagenomes</taxon>
    </lineage>
</organism>
<evidence type="ECO:0000256" key="2">
    <source>
        <dbReference type="ARBA" id="ARBA00022946"/>
    </source>
</evidence>
<dbReference type="EMBL" id="CAEZYR010000011">
    <property type="protein sequence ID" value="CAB4730959.1"/>
    <property type="molecule type" value="Genomic_DNA"/>
</dbReference>
<dbReference type="EMBL" id="CAFBOS010000352">
    <property type="protein sequence ID" value="CAB5028555.1"/>
    <property type="molecule type" value="Genomic_DNA"/>
</dbReference>
<evidence type="ECO:0000313" key="4">
    <source>
        <dbReference type="EMBL" id="CAB4730959.1"/>
    </source>
</evidence>
<dbReference type="InterPro" id="IPR017703">
    <property type="entry name" value="YgfZ/GCV_T_CS"/>
</dbReference>
<evidence type="ECO:0000313" key="7">
    <source>
        <dbReference type="EMBL" id="CAB5028555.1"/>
    </source>
</evidence>
<dbReference type="InterPro" id="IPR045179">
    <property type="entry name" value="YgfZ/GcvT"/>
</dbReference>
<keyword evidence="3" id="KW-0496">Mitochondrion</keyword>
<dbReference type="GO" id="GO:0005739">
    <property type="term" value="C:mitochondrion"/>
    <property type="evidence" value="ECO:0007669"/>
    <property type="project" value="UniProtKB-SubCell"/>
</dbReference>
<dbReference type="EMBL" id="CAFBMH010000002">
    <property type="protein sequence ID" value="CAB4889422.1"/>
    <property type="molecule type" value="Genomic_DNA"/>
</dbReference>
<evidence type="ECO:0000256" key="3">
    <source>
        <dbReference type="ARBA" id="ARBA00023128"/>
    </source>
</evidence>
<dbReference type="GO" id="GO:0016226">
    <property type="term" value="P:iron-sulfur cluster assembly"/>
    <property type="evidence" value="ECO:0007669"/>
    <property type="project" value="TreeGrafter"/>
</dbReference>
<evidence type="ECO:0000256" key="1">
    <source>
        <dbReference type="ARBA" id="ARBA00004173"/>
    </source>
</evidence>
<evidence type="ECO:0000313" key="5">
    <source>
        <dbReference type="EMBL" id="CAB4825989.1"/>
    </source>
</evidence>
<accession>A0A6J6S924</accession>
<reference evidence="4" key="1">
    <citation type="submission" date="2020-05" db="EMBL/GenBank/DDBJ databases">
        <authorList>
            <person name="Chiriac C."/>
            <person name="Salcher M."/>
            <person name="Ghai R."/>
            <person name="Kavagutti S V."/>
        </authorList>
    </citation>
    <scope>NUCLEOTIDE SEQUENCE</scope>
</reference>
<keyword evidence="2" id="KW-0809">Transit peptide</keyword>
<dbReference type="PANTHER" id="PTHR22602:SF0">
    <property type="entry name" value="TRANSFERASE CAF17, MITOCHONDRIAL-RELATED"/>
    <property type="match status" value="1"/>
</dbReference>
<gene>
    <name evidence="4" type="ORF">UFOPK2754_00474</name>
    <name evidence="5" type="ORF">UFOPK3139_01029</name>
    <name evidence="6" type="ORF">UFOPK3543_00127</name>
    <name evidence="7" type="ORF">UFOPK3967_03248</name>
</gene>
<name>A0A6J6S924_9ZZZZ</name>
<sequence length="278" mass="29267">MTDAFAVRLERDIVRVSGPDAATYLQGQLSQDVQSLPNDACAYTFVLQPQGKVDAWFRITRLAEDSFVCDVDAGYGSVIVTRLLRFKLRVKVDIELLPWQFVAVRGVASSDIDGAALGASISVPVTWGGTQGVDLLGPAVALPAGVGAGDADAYETWRVAVGMPAMGPELDESTIPAEAGVVDISVSFTKGCYTGQELVARVDSRGNRTPRKLRRVVLPPGLQAAPGATLSAEDGHEVGVLTSVGGPFALAYLRREVEPPATVTLAGHSVNIEVLPTP</sequence>
<comment type="subcellular location">
    <subcellularLocation>
        <location evidence="1">Mitochondrion</location>
    </subcellularLocation>
</comment>
<dbReference type="NCBIfam" id="TIGR03317">
    <property type="entry name" value="ygfZ_signature"/>
    <property type="match status" value="1"/>
</dbReference>
<dbReference type="AlphaFoldDB" id="A0A6J6S924"/>
<dbReference type="PIRSF" id="PIRSF006487">
    <property type="entry name" value="GcvT"/>
    <property type="match status" value="1"/>
</dbReference>
<dbReference type="Gene3D" id="3.30.70.1400">
    <property type="entry name" value="Aminomethyltransferase beta-barrel domains"/>
    <property type="match status" value="1"/>
</dbReference>
<dbReference type="PANTHER" id="PTHR22602">
    <property type="entry name" value="TRANSFERASE CAF17, MITOCHONDRIAL-RELATED"/>
    <property type="match status" value="1"/>
</dbReference>
<dbReference type="EMBL" id="CAFABA010000032">
    <property type="protein sequence ID" value="CAB4825989.1"/>
    <property type="molecule type" value="Genomic_DNA"/>
</dbReference>
<dbReference type="SUPFAM" id="SSF103025">
    <property type="entry name" value="Folate-binding domain"/>
    <property type="match status" value="1"/>
</dbReference>